<reference evidence="2 3" key="1">
    <citation type="submission" date="2017-09" db="EMBL/GenBank/DDBJ databases">
        <title>The diverse metabolic capabilities of V. boronicumulans make it an excellent choice for continued studies on novel biodegradation.</title>
        <authorList>
            <person name="Sun S."/>
        </authorList>
    </citation>
    <scope>NUCLEOTIDE SEQUENCE [LARGE SCALE GENOMIC DNA]</scope>
    <source>
        <strain evidence="2 3">J1</strain>
    </source>
</reference>
<dbReference type="UniPathway" id="UPA00343"/>
<dbReference type="InterPro" id="IPR043129">
    <property type="entry name" value="ATPase_NBD"/>
</dbReference>
<keyword evidence="1" id="KW-0547">Nucleotide-binding</keyword>
<dbReference type="GO" id="GO:0097175">
    <property type="term" value="P:1,6-anhydro-N-acetyl-beta-muramic acid catabolic process"/>
    <property type="evidence" value="ECO:0007669"/>
    <property type="project" value="UniProtKB-UniRule"/>
</dbReference>
<dbReference type="GO" id="GO:0005524">
    <property type="term" value="F:ATP binding"/>
    <property type="evidence" value="ECO:0007669"/>
    <property type="project" value="UniProtKB-UniRule"/>
</dbReference>
<keyword evidence="1 2" id="KW-0418">Kinase</keyword>
<comment type="similarity">
    <text evidence="1">Belongs to the anhydro-N-acetylmuramic acid kinase family.</text>
</comment>
<dbReference type="Gene3D" id="3.30.420.40">
    <property type="match status" value="2"/>
</dbReference>
<dbReference type="RefSeq" id="WP_095746885.1">
    <property type="nucleotide sequence ID" value="NZ_CP023284.1"/>
</dbReference>
<name>A0A250DR44_9BURK</name>
<keyword evidence="1" id="KW-0067">ATP-binding</keyword>
<dbReference type="PANTHER" id="PTHR30605">
    <property type="entry name" value="ANHYDRO-N-ACETYLMURAMIC ACID KINASE"/>
    <property type="match status" value="1"/>
</dbReference>
<evidence type="ECO:0000313" key="2">
    <source>
        <dbReference type="EMBL" id="ATA56818.1"/>
    </source>
</evidence>
<dbReference type="KEGG" id="vbo:CKY39_29055"/>
<dbReference type="GO" id="GO:0006040">
    <property type="term" value="P:amino sugar metabolic process"/>
    <property type="evidence" value="ECO:0007669"/>
    <property type="project" value="InterPro"/>
</dbReference>
<comment type="pathway">
    <text evidence="1">Amino-sugar metabolism; 1,6-anhydro-N-acetylmuramate degradation.</text>
</comment>
<evidence type="ECO:0000313" key="3">
    <source>
        <dbReference type="Proteomes" id="UP000217154"/>
    </source>
</evidence>
<comment type="function">
    <text evidence="1">Catalyzes the specific phosphorylation of 1,6-anhydro-N-acetylmuramic acid (anhMurNAc) with the simultaneous cleavage of the 1,6-anhydro ring, generating MurNAc-6-P. Is required for the utilization of anhMurNAc either imported from the medium or derived from its own cell wall murein, and thus plays a role in cell wall recycling.</text>
</comment>
<dbReference type="Pfam" id="PF03702">
    <property type="entry name" value="AnmK"/>
    <property type="match status" value="1"/>
</dbReference>
<dbReference type="AlphaFoldDB" id="A0A250DR44"/>
<dbReference type="CDD" id="cd24050">
    <property type="entry name" value="ASKHA_NBD_ANMK"/>
    <property type="match status" value="1"/>
</dbReference>
<sequence length="383" mass="39785">MAAAPQPPQQRFMGLMSGTSLDGVDGVIADFSDDGHLAVIGHASADFPAPLRAELLALNTPSDNELHRAALAGNGLARVYADVVAQLLARTGTAPQAVTAIGAHGQTVRHRPLEFDGTGYTLQVNNPSLLAELSGIDVVADFRSRDLAAGGQGAPLVPAFHQALFARPDAPVAVLNLGGISNLSLLPATSAPAGTAAPLLGFDCGPANALMDHWCQRHLGQPFDRGGQWAASGRVLPELLARLQAEPYFTKAPPKSTGRDLFHPDWLAGHLGTATWAPADVQATLAELTASTCAAALRSYQKESALLIVCGGGALNDHLMGRLRALLPGVQVQASSEHGLPPQQVEAAAFAWLARRTVRREPGNLASVTGARGARVLGAIYPA</sequence>
<protein>
    <recommendedName>
        <fullName evidence="1">Anhydro-N-acetylmuramic acid kinase</fullName>
        <ecNumber evidence="1">2.7.1.170</ecNumber>
    </recommendedName>
    <alternativeName>
        <fullName evidence="1">AnhMurNAc kinase</fullName>
    </alternativeName>
</protein>
<dbReference type="InterPro" id="IPR005338">
    <property type="entry name" value="Anhydro_N_Ac-Mur_kinase"/>
</dbReference>
<dbReference type="NCBIfam" id="NF007139">
    <property type="entry name" value="PRK09585.1-3"/>
    <property type="match status" value="1"/>
</dbReference>
<keyword evidence="1" id="KW-0808">Transferase</keyword>
<dbReference type="EC" id="2.7.1.170" evidence="1"/>
<comment type="pathway">
    <text evidence="1">Cell wall biogenesis; peptidoglycan recycling.</text>
</comment>
<dbReference type="SUPFAM" id="SSF53067">
    <property type="entry name" value="Actin-like ATPase domain"/>
    <property type="match status" value="1"/>
</dbReference>
<proteinExistence type="inferred from homology"/>
<dbReference type="PANTHER" id="PTHR30605:SF0">
    <property type="entry name" value="ANHYDRO-N-ACETYLMURAMIC ACID KINASE"/>
    <property type="match status" value="1"/>
</dbReference>
<organism evidence="2 3">
    <name type="scientific">Variovorax boronicumulans</name>
    <dbReference type="NCBI Taxonomy" id="436515"/>
    <lineage>
        <taxon>Bacteria</taxon>
        <taxon>Pseudomonadati</taxon>
        <taxon>Pseudomonadota</taxon>
        <taxon>Betaproteobacteria</taxon>
        <taxon>Burkholderiales</taxon>
        <taxon>Comamonadaceae</taxon>
        <taxon>Variovorax</taxon>
    </lineage>
</organism>
<gene>
    <name evidence="1" type="primary">anmK</name>
    <name evidence="2" type="ORF">CKY39_29055</name>
</gene>
<dbReference type="GO" id="GO:0009254">
    <property type="term" value="P:peptidoglycan turnover"/>
    <property type="evidence" value="ECO:0007669"/>
    <property type="project" value="UniProtKB-UniRule"/>
</dbReference>
<dbReference type="Proteomes" id="UP000217154">
    <property type="component" value="Chromosome"/>
</dbReference>
<dbReference type="GO" id="GO:0016301">
    <property type="term" value="F:kinase activity"/>
    <property type="evidence" value="ECO:0007669"/>
    <property type="project" value="UniProtKB-KW"/>
</dbReference>
<keyword evidence="1" id="KW-0119">Carbohydrate metabolism</keyword>
<dbReference type="UniPathway" id="UPA00544"/>
<dbReference type="HAMAP" id="MF_01270">
    <property type="entry name" value="AnhMurNAc_kinase"/>
    <property type="match status" value="1"/>
</dbReference>
<dbReference type="EMBL" id="CP023284">
    <property type="protein sequence ID" value="ATA56818.1"/>
    <property type="molecule type" value="Genomic_DNA"/>
</dbReference>
<dbReference type="GO" id="GO:0016773">
    <property type="term" value="F:phosphotransferase activity, alcohol group as acceptor"/>
    <property type="evidence" value="ECO:0007669"/>
    <property type="project" value="UniProtKB-UniRule"/>
</dbReference>
<accession>A0A250DR44</accession>
<comment type="catalytic activity">
    <reaction evidence="1">
        <text>1,6-anhydro-N-acetyl-beta-muramate + ATP + H2O = N-acetyl-D-muramate 6-phosphate + ADP + H(+)</text>
        <dbReference type="Rhea" id="RHEA:24952"/>
        <dbReference type="ChEBI" id="CHEBI:15377"/>
        <dbReference type="ChEBI" id="CHEBI:15378"/>
        <dbReference type="ChEBI" id="CHEBI:30616"/>
        <dbReference type="ChEBI" id="CHEBI:58690"/>
        <dbReference type="ChEBI" id="CHEBI:58722"/>
        <dbReference type="ChEBI" id="CHEBI:456216"/>
        <dbReference type="EC" id="2.7.1.170"/>
    </reaction>
</comment>
<evidence type="ECO:0000256" key="1">
    <source>
        <dbReference type="HAMAP-Rule" id="MF_01270"/>
    </source>
</evidence>
<feature type="binding site" evidence="1">
    <location>
        <begin position="18"/>
        <end position="25"/>
    </location>
    <ligand>
        <name>ATP</name>
        <dbReference type="ChEBI" id="CHEBI:30616"/>
    </ligand>
</feature>